<reference evidence="1" key="1">
    <citation type="submission" date="2020-05" db="UniProtKB">
        <authorList>
            <consortium name="EnsemblMetazoa"/>
        </authorList>
    </citation>
    <scope>IDENTIFICATION</scope>
    <source>
        <strain evidence="1">TTRI</strain>
    </source>
</reference>
<dbReference type="VEuPathDB" id="VectorBase:GAUT050960"/>
<evidence type="ECO:0000313" key="1">
    <source>
        <dbReference type="EnsemblMetazoa" id="GAUT050960-PA"/>
    </source>
</evidence>
<proteinExistence type="predicted"/>
<accession>A0A1A9VXP2</accession>
<dbReference type="AlphaFoldDB" id="A0A1A9VXP2"/>
<organism evidence="1 2">
    <name type="scientific">Glossina austeni</name>
    <name type="common">Savannah tsetse fly</name>
    <dbReference type="NCBI Taxonomy" id="7395"/>
    <lineage>
        <taxon>Eukaryota</taxon>
        <taxon>Metazoa</taxon>
        <taxon>Ecdysozoa</taxon>
        <taxon>Arthropoda</taxon>
        <taxon>Hexapoda</taxon>
        <taxon>Insecta</taxon>
        <taxon>Pterygota</taxon>
        <taxon>Neoptera</taxon>
        <taxon>Endopterygota</taxon>
        <taxon>Diptera</taxon>
        <taxon>Brachycera</taxon>
        <taxon>Muscomorpha</taxon>
        <taxon>Hippoboscoidea</taxon>
        <taxon>Glossinidae</taxon>
        <taxon>Glossina</taxon>
    </lineage>
</organism>
<sequence length="104" mass="12013">MIAMSKSPQLPQWFSLSFRACSQQNQIAAWKENTSTIETLASSGRSNCLGVEEYDISNEMREEKKKRMLKPNHVEKVNLHRIQMWLASWLSGWLAGWLDGWLDG</sequence>
<dbReference type="Proteomes" id="UP000078200">
    <property type="component" value="Unassembled WGS sequence"/>
</dbReference>
<evidence type="ECO:0000313" key="2">
    <source>
        <dbReference type="Proteomes" id="UP000078200"/>
    </source>
</evidence>
<dbReference type="EnsemblMetazoa" id="GAUT050960-RA">
    <property type="protein sequence ID" value="GAUT050960-PA"/>
    <property type="gene ID" value="GAUT050960"/>
</dbReference>
<protein>
    <submittedName>
        <fullName evidence="1">Uncharacterized protein</fullName>
    </submittedName>
</protein>
<keyword evidence="2" id="KW-1185">Reference proteome</keyword>
<name>A0A1A9VXP2_GLOAU</name>